<accession>H9UII1</accession>
<proteinExistence type="predicted"/>
<name>H9UII1_SPIAZ</name>
<dbReference type="AlphaFoldDB" id="H9UII1"/>
<evidence type="ECO:0000313" key="2">
    <source>
        <dbReference type="Proteomes" id="UP000007383"/>
    </source>
</evidence>
<dbReference type="PATRIC" id="fig|889378.3.peg.1249"/>
<reference evidence="2" key="1">
    <citation type="journal article" date="2013" name="Stand. Genomic Sci.">
        <title>Complete genome sequence of the halophilic bacterium Spirochaeta africana type strain (Z-7692(T)) from the alkaline Lake Magadi in the East African Rift.</title>
        <authorList>
            <person name="Liolos K."/>
            <person name="Abt B."/>
            <person name="Scheuner C."/>
            <person name="Teshima H."/>
            <person name="Held B."/>
            <person name="Lapidus A."/>
            <person name="Nolan M."/>
            <person name="Lucas S."/>
            <person name="Deshpande S."/>
            <person name="Cheng J.F."/>
            <person name="Tapia R."/>
            <person name="Goodwin L.A."/>
            <person name="Pitluck S."/>
            <person name="Pagani I."/>
            <person name="Ivanova N."/>
            <person name="Mavromatis K."/>
            <person name="Mikhailova N."/>
            <person name="Huntemann M."/>
            <person name="Pati A."/>
            <person name="Chen A."/>
            <person name="Palaniappan K."/>
            <person name="Land M."/>
            <person name="Rohde M."/>
            <person name="Tindall B.J."/>
            <person name="Detter J.C."/>
            <person name="Goker M."/>
            <person name="Bristow J."/>
            <person name="Eisen J.A."/>
            <person name="Markowitz V."/>
            <person name="Hugenholtz P."/>
            <person name="Woyke T."/>
            <person name="Klenk H.P."/>
            <person name="Kyrpides N.C."/>
        </authorList>
    </citation>
    <scope>NUCLEOTIDE SEQUENCE</scope>
    <source>
        <strain evidence="2">ATCC 700263 / DSM 8902 / Z-7692</strain>
    </source>
</reference>
<organism evidence="1 2">
    <name type="scientific">Spirochaeta africana (strain ATCC 700263 / DSM 8902 / Z-7692)</name>
    <dbReference type="NCBI Taxonomy" id="889378"/>
    <lineage>
        <taxon>Bacteria</taxon>
        <taxon>Pseudomonadati</taxon>
        <taxon>Spirochaetota</taxon>
        <taxon>Spirochaetia</taxon>
        <taxon>Spirochaetales</taxon>
        <taxon>Spirochaetaceae</taxon>
        <taxon>Spirochaeta</taxon>
    </lineage>
</organism>
<sequence>MVGFFCSLCVRYLLFFTLPKSRRTATVFMLLAENRLLKRQLAQQRQRPRFTTFVRSLSVP</sequence>
<gene>
    <name evidence="1" type="ordered locus">Spiaf_1248</name>
</gene>
<protein>
    <submittedName>
        <fullName evidence="1">Uncharacterized protein</fullName>
    </submittedName>
</protein>
<dbReference type="KEGG" id="sfc:Spiaf_1248"/>
<dbReference type="Proteomes" id="UP000007383">
    <property type="component" value="Chromosome"/>
</dbReference>
<dbReference type="HOGENOM" id="CLU_2939456_0_0_12"/>
<dbReference type="EMBL" id="CP003282">
    <property type="protein sequence ID" value="AFG37324.1"/>
    <property type="molecule type" value="Genomic_DNA"/>
</dbReference>
<evidence type="ECO:0000313" key="1">
    <source>
        <dbReference type="EMBL" id="AFG37324.1"/>
    </source>
</evidence>
<keyword evidence="2" id="KW-1185">Reference proteome</keyword>